<feature type="transmembrane region" description="Helical" evidence="1">
    <location>
        <begin position="16"/>
        <end position="40"/>
    </location>
</feature>
<protein>
    <submittedName>
        <fullName evidence="2">Uncharacterized protein</fullName>
    </submittedName>
</protein>
<reference evidence="2 3" key="1">
    <citation type="submission" date="2018-08" db="EMBL/GenBank/DDBJ databases">
        <title>A genome reference for cultivated species of the human gut microbiota.</title>
        <authorList>
            <person name="Zou Y."/>
            <person name="Xue W."/>
            <person name="Luo G."/>
        </authorList>
    </citation>
    <scope>NUCLEOTIDE SEQUENCE [LARGE SCALE GENOMIC DNA]</scope>
    <source>
        <strain evidence="2 3">AF48-16</strain>
    </source>
</reference>
<keyword evidence="1" id="KW-0472">Membrane</keyword>
<dbReference type="AlphaFoldDB" id="A0A415EXW8"/>
<dbReference type="EMBL" id="QRMZ01000001">
    <property type="protein sequence ID" value="RHK08149.1"/>
    <property type="molecule type" value="Genomic_DNA"/>
</dbReference>
<proteinExistence type="predicted"/>
<evidence type="ECO:0000256" key="1">
    <source>
        <dbReference type="SAM" id="Phobius"/>
    </source>
</evidence>
<gene>
    <name evidence="2" type="ORF">DW084_00140</name>
</gene>
<organism evidence="2 3">
    <name type="scientific">Enterococcus casseliflavus</name>
    <name type="common">Enterococcus flavescens</name>
    <dbReference type="NCBI Taxonomy" id="37734"/>
    <lineage>
        <taxon>Bacteria</taxon>
        <taxon>Bacillati</taxon>
        <taxon>Bacillota</taxon>
        <taxon>Bacilli</taxon>
        <taxon>Lactobacillales</taxon>
        <taxon>Enterococcaceae</taxon>
        <taxon>Enterococcus</taxon>
    </lineage>
</organism>
<keyword evidence="1" id="KW-0812">Transmembrane</keyword>
<accession>A0A415EXW8</accession>
<comment type="caution">
    <text evidence="2">The sequence shown here is derived from an EMBL/GenBank/DDBJ whole genome shotgun (WGS) entry which is preliminary data.</text>
</comment>
<name>A0A415EXW8_ENTCA</name>
<keyword evidence="1" id="KW-1133">Transmembrane helix</keyword>
<evidence type="ECO:0000313" key="2">
    <source>
        <dbReference type="EMBL" id="RHK08149.1"/>
    </source>
</evidence>
<evidence type="ECO:0000313" key="3">
    <source>
        <dbReference type="Proteomes" id="UP000286288"/>
    </source>
</evidence>
<feature type="transmembrane region" description="Helical" evidence="1">
    <location>
        <begin position="49"/>
        <end position="67"/>
    </location>
</feature>
<dbReference type="Proteomes" id="UP000286288">
    <property type="component" value="Unassembled WGS sequence"/>
</dbReference>
<sequence length="230" mass="26431">MIAFMTIEKWLQSECFYYVILPILMVVGLIALLGFLMVLLYRENRNPKVTLLLGGIVVACLLGFFIGDQVYGEFKTYNALITPNIRDREKMFLGYKYYESDTTAVYQRIQSNEAIETLGIYQAVPVERAIEFLGSAHNSVYFKMGAQVYYARYQPTFVEEETTAKLQGVQYHLTDPSFETIGFYSETNNYLTAITIPKTQETLEYQSVDSVIPQEFGKSQTQWALPNRND</sequence>